<comment type="similarity">
    <text evidence="7">Belongs to the binding-protein-dependent transport system permease family.</text>
</comment>
<keyword evidence="2 7" id="KW-0813">Transport</keyword>
<feature type="transmembrane region" description="Helical" evidence="7">
    <location>
        <begin position="24"/>
        <end position="43"/>
    </location>
</feature>
<feature type="transmembrane region" description="Helical" evidence="7">
    <location>
        <begin position="142"/>
        <end position="162"/>
    </location>
</feature>
<name>A0A9X2WEZ1_9GAMM</name>
<evidence type="ECO:0000256" key="1">
    <source>
        <dbReference type="ARBA" id="ARBA00004651"/>
    </source>
</evidence>
<dbReference type="RefSeq" id="WP_260975810.1">
    <property type="nucleotide sequence ID" value="NZ_JAOANI010000015.1"/>
</dbReference>
<feature type="transmembrane region" description="Helical" evidence="7">
    <location>
        <begin position="111"/>
        <end position="135"/>
    </location>
</feature>
<evidence type="ECO:0000256" key="3">
    <source>
        <dbReference type="ARBA" id="ARBA00022475"/>
    </source>
</evidence>
<gene>
    <name evidence="9" type="ORF">NYR02_07795</name>
</gene>
<dbReference type="InterPro" id="IPR035906">
    <property type="entry name" value="MetI-like_sf"/>
</dbReference>
<evidence type="ECO:0000256" key="4">
    <source>
        <dbReference type="ARBA" id="ARBA00022692"/>
    </source>
</evidence>
<organism evidence="9 10">
    <name type="scientific">Thalassolituus pacificus</name>
    <dbReference type="NCBI Taxonomy" id="2975440"/>
    <lineage>
        <taxon>Bacteria</taxon>
        <taxon>Pseudomonadati</taxon>
        <taxon>Pseudomonadota</taxon>
        <taxon>Gammaproteobacteria</taxon>
        <taxon>Oceanospirillales</taxon>
        <taxon>Oceanospirillaceae</taxon>
        <taxon>Thalassolituus</taxon>
    </lineage>
</organism>
<dbReference type="Gene3D" id="1.10.3720.10">
    <property type="entry name" value="MetI-like"/>
    <property type="match status" value="1"/>
</dbReference>
<sequence length="273" mass="30555">MSQKSMPNKTALSDTATLAIRQWLLNYASALFFIVFVVMWELICRFGKVPVYILPSPVSIVNAFFDVEFSRWLEHLWATLRVALMGFALSICISIPLAIAMVRSEVLSRTIYPALVVIQSTPVVAVAPLIIVLMGTGDMSRVLITCLITFFPLVVSTATGMLETPEELIELSKSLRAPRYRETWQIRIPYAIPHIFSGLKVSITLAIIGAVVAEFVAAEKGLGYFIQFSTSFFKIPQAFAGLIFLAVVSLVLFKSVQWAQQWLYPWSIPKNKR</sequence>
<feature type="domain" description="ABC transmembrane type-1" evidence="8">
    <location>
        <begin position="76"/>
        <end position="256"/>
    </location>
</feature>
<dbReference type="PANTHER" id="PTHR30151">
    <property type="entry name" value="ALKANE SULFONATE ABC TRANSPORTER-RELATED, MEMBRANE SUBUNIT"/>
    <property type="match status" value="1"/>
</dbReference>
<keyword evidence="6 7" id="KW-0472">Membrane</keyword>
<reference evidence="9" key="2">
    <citation type="submission" date="2022-08" db="EMBL/GenBank/DDBJ databases">
        <authorList>
            <person name="Dong C."/>
        </authorList>
    </citation>
    <scope>NUCLEOTIDE SEQUENCE</scope>
    <source>
        <strain evidence="9">59MF3M-4</strain>
    </source>
</reference>
<evidence type="ECO:0000313" key="9">
    <source>
        <dbReference type="EMBL" id="MCT7358916.1"/>
    </source>
</evidence>
<dbReference type="SUPFAM" id="SSF161098">
    <property type="entry name" value="MetI-like"/>
    <property type="match status" value="1"/>
</dbReference>
<evidence type="ECO:0000256" key="6">
    <source>
        <dbReference type="ARBA" id="ARBA00023136"/>
    </source>
</evidence>
<reference evidence="9" key="1">
    <citation type="journal article" date="2022" name="Front. Microbiol.">
        <title>Genome-based taxonomic rearrangement of Oceanobacter-related bacteria including the description of Thalassolituus hydrocarbonoclasticus sp. nov. and Thalassolituus pacificus sp. nov. and emended description of the genus Thalassolituus.</title>
        <authorList>
            <person name="Dong C."/>
            <person name="Wei L."/>
            <person name="Wang J."/>
            <person name="Lai Q."/>
            <person name="Huang Z."/>
            <person name="Shao Z."/>
        </authorList>
    </citation>
    <scope>NUCLEOTIDE SEQUENCE</scope>
    <source>
        <strain evidence="9">59MF3M-4</strain>
    </source>
</reference>
<dbReference type="Proteomes" id="UP001147830">
    <property type="component" value="Unassembled WGS sequence"/>
</dbReference>
<evidence type="ECO:0000313" key="10">
    <source>
        <dbReference type="Proteomes" id="UP001147830"/>
    </source>
</evidence>
<dbReference type="PROSITE" id="PS50928">
    <property type="entry name" value="ABC_TM1"/>
    <property type="match status" value="1"/>
</dbReference>
<dbReference type="GO" id="GO:0055085">
    <property type="term" value="P:transmembrane transport"/>
    <property type="evidence" value="ECO:0007669"/>
    <property type="project" value="InterPro"/>
</dbReference>
<keyword evidence="4 7" id="KW-0812">Transmembrane</keyword>
<keyword evidence="5 7" id="KW-1133">Transmembrane helix</keyword>
<dbReference type="EMBL" id="JAOANI010000015">
    <property type="protein sequence ID" value="MCT7358916.1"/>
    <property type="molecule type" value="Genomic_DNA"/>
</dbReference>
<evidence type="ECO:0000259" key="8">
    <source>
        <dbReference type="PROSITE" id="PS50928"/>
    </source>
</evidence>
<dbReference type="GO" id="GO:0005886">
    <property type="term" value="C:plasma membrane"/>
    <property type="evidence" value="ECO:0007669"/>
    <property type="project" value="UniProtKB-SubCell"/>
</dbReference>
<comment type="caution">
    <text evidence="9">The sequence shown here is derived from an EMBL/GenBank/DDBJ whole genome shotgun (WGS) entry which is preliminary data.</text>
</comment>
<dbReference type="Pfam" id="PF00528">
    <property type="entry name" value="BPD_transp_1"/>
    <property type="match status" value="1"/>
</dbReference>
<proteinExistence type="inferred from homology"/>
<accession>A0A9X2WEZ1</accession>
<protein>
    <submittedName>
        <fullName evidence="9">ABC transporter permease</fullName>
    </submittedName>
</protein>
<feature type="transmembrane region" description="Helical" evidence="7">
    <location>
        <begin position="238"/>
        <end position="256"/>
    </location>
</feature>
<dbReference type="CDD" id="cd06261">
    <property type="entry name" value="TM_PBP2"/>
    <property type="match status" value="1"/>
</dbReference>
<comment type="subcellular location">
    <subcellularLocation>
        <location evidence="1 7">Cell membrane</location>
        <topology evidence="1 7">Multi-pass membrane protein</topology>
    </subcellularLocation>
</comment>
<evidence type="ECO:0000256" key="5">
    <source>
        <dbReference type="ARBA" id="ARBA00022989"/>
    </source>
</evidence>
<keyword evidence="10" id="KW-1185">Reference proteome</keyword>
<dbReference type="InterPro" id="IPR000515">
    <property type="entry name" value="MetI-like"/>
</dbReference>
<dbReference type="AlphaFoldDB" id="A0A9X2WEZ1"/>
<evidence type="ECO:0000256" key="7">
    <source>
        <dbReference type="RuleBase" id="RU363032"/>
    </source>
</evidence>
<feature type="transmembrane region" description="Helical" evidence="7">
    <location>
        <begin position="79"/>
        <end position="99"/>
    </location>
</feature>
<feature type="transmembrane region" description="Helical" evidence="7">
    <location>
        <begin position="195"/>
        <end position="217"/>
    </location>
</feature>
<evidence type="ECO:0000256" key="2">
    <source>
        <dbReference type="ARBA" id="ARBA00022448"/>
    </source>
</evidence>
<dbReference type="PANTHER" id="PTHR30151:SF20">
    <property type="entry name" value="ABC TRANSPORTER PERMEASE PROTEIN HI_0355-RELATED"/>
    <property type="match status" value="1"/>
</dbReference>
<keyword evidence="3" id="KW-1003">Cell membrane</keyword>